<proteinExistence type="predicted"/>
<protein>
    <submittedName>
        <fullName evidence="1">Uncharacterized protein</fullName>
    </submittedName>
</protein>
<reference evidence="1" key="1">
    <citation type="submission" date="2015-06" db="UniProtKB">
        <authorList>
            <consortium name="EnsemblPlants"/>
        </authorList>
    </citation>
    <scope>IDENTIFICATION</scope>
</reference>
<organism evidence="1">
    <name type="scientific">Aegilops tauschii</name>
    <name type="common">Tausch's goatgrass</name>
    <name type="synonym">Aegilops squarrosa</name>
    <dbReference type="NCBI Taxonomy" id="37682"/>
    <lineage>
        <taxon>Eukaryota</taxon>
        <taxon>Viridiplantae</taxon>
        <taxon>Streptophyta</taxon>
        <taxon>Embryophyta</taxon>
        <taxon>Tracheophyta</taxon>
        <taxon>Spermatophyta</taxon>
        <taxon>Magnoliopsida</taxon>
        <taxon>Liliopsida</taxon>
        <taxon>Poales</taxon>
        <taxon>Poaceae</taxon>
        <taxon>BOP clade</taxon>
        <taxon>Pooideae</taxon>
        <taxon>Triticodae</taxon>
        <taxon>Triticeae</taxon>
        <taxon>Triticinae</taxon>
        <taxon>Aegilops</taxon>
    </lineage>
</organism>
<name>N1QWE3_AEGTA</name>
<dbReference type="EnsemblPlants" id="EMT13866">
    <property type="protein sequence ID" value="EMT13866"/>
    <property type="gene ID" value="F775_08529"/>
</dbReference>
<sequence length="110" mass="12557">MKLPACHKKVGDDAGYGAHHEATADHREHATMDCLHDHSHKKTHNMKVVSDSEVKLPVKGNFKRLPRPGLYADYQTRPERKCKVKKMIIYAVDHAVEILKEHWHSSPLAC</sequence>
<dbReference type="AlphaFoldDB" id="N1QWE3"/>
<evidence type="ECO:0000313" key="1">
    <source>
        <dbReference type="EnsemblPlants" id="EMT13866"/>
    </source>
</evidence>
<accession>N1QWE3</accession>